<dbReference type="EMBL" id="JPLA01000003">
    <property type="protein sequence ID" value="KLD65840.1"/>
    <property type="molecule type" value="Genomic_DNA"/>
</dbReference>
<organism evidence="3 4">
    <name type="scientific">Dyella japonica DSM 16301</name>
    <dbReference type="NCBI Taxonomy" id="1440762"/>
    <lineage>
        <taxon>Bacteria</taxon>
        <taxon>Pseudomonadati</taxon>
        <taxon>Pseudomonadota</taxon>
        <taxon>Gammaproteobacteria</taxon>
        <taxon>Lysobacterales</taxon>
        <taxon>Rhodanobacteraceae</taxon>
        <taxon>Dyella</taxon>
    </lineage>
</organism>
<reference evidence="3 4" key="1">
    <citation type="journal article" date="2015" name="Antonie Van Leeuwenhoek">
        <title>A phylogenomic and molecular marker based taxonomic framework for the order Xanthomonadales: proposal to transfer the families Algiphilaceae and Solimonadaceae to the order Nevskiales ord. nov. and to create a new family within the order Xanthomonadales, the family Rhodanobacteraceae fam. nov., containing the genus Rhodanobacter and its closest relatives.</title>
        <authorList>
            <person name="Naushad S."/>
            <person name="Adeolu M."/>
            <person name="Wong S."/>
            <person name="Sohail M."/>
            <person name="Schellhorn H.E."/>
            <person name="Gupta R.S."/>
        </authorList>
    </citation>
    <scope>NUCLEOTIDE SEQUENCE [LARGE SCALE GENOMIC DNA]</scope>
    <source>
        <strain evidence="3 4">DSM 16301</strain>
    </source>
</reference>
<accession>A0A0G9H7Q9</accession>
<gene>
    <name evidence="3" type="ORF">Y882_01320</name>
</gene>
<dbReference type="PANTHER" id="PTHR43265">
    <property type="entry name" value="ESTERASE ESTD"/>
    <property type="match status" value="1"/>
</dbReference>
<proteinExistence type="predicted"/>
<dbReference type="PANTHER" id="PTHR43265:SF1">
    <property type="entry name" value="ESTERASE ESTD"/>
    <property type="match status" value="1"/>
</dbReference>
<dbReference type="InterPro" id="IPR053145">
    <property type="entry name" value="AB_hydrolase_Est10"/>
</dbReference>
<sequence length="424" mass="45729">MKRYVAGLLVFSMAGIAFAAPATCDYGVYGESGKSLVVISNPTAGGASAPERYTFLDGHRGDVNGNDAPVRCEQGVVSVRQPDGRYLAQAKVALRETPTRFTSHGTELAGVLIEPAQFNGKPPLVVFVHGSEKTPGIGGYYPLVFAAEGLAVFAYDKRGTGASGGDYTQNFELLADDAAAALDQARKLAAGRYSRAGFFGGSQGGWVAPRAAALAHADYVAVGFGLVMTPLEEDQQQVVLEMREKGYDAAALAKAREVTDATGALMASHFTAGYDQLAAVKRKFANEAWLHTIEGEFTGELLAEPEADLRRTGAPRHDNLNLLWNYDATAAIRSLSVPQLWVLAGDDREAPGSVTRERLAALKHEGKPIDLYVFPHTDHGMYEFVQNPDGSRRVTRITDGYFRLLADWIRQQDTLPYGTGERIP</sequence>
<dbReference type="GO" id="GO:0052689">
    <property type="term" value="F:carboxylic ester hydrolase activity"/>
    <property type="evidence" value="ECO:0007669"/>
    <property type="project" value="TreeGrafter"/>
</dbReference>
<feature type="chain" id="PRO_5005198239" description="AB hydrolase-1 domain-containing protein" evidence="1">
    <location>
        <begin position="20"/>
        <end position="424"/>
    </location>
</feature>
<dbReference type="InterPro" id="IPR000073">
    <property type="entry name" value="AB_hydrolase_1"/>
</dbReference>
<dbReference type="AlphaFoldDB" id="A0A0G9H7Q9"/>
<dbReference type="STRING" id="1440762.Y882_01320"/>
<name>A0A0G9H7Q9_9GAMM</name>
<dbReference type="Gene3D" id="3.40.50.1820">
    <property type="entry name" value="alpha/beta hydrolase"/>
    <property type="match status" value="1"/>
</dbReference>
<evidence type="ECO:0000313" key="4">
    <source>
        <dbReference type="Proteomes" id="UP000035481"/>
    </source>
</evidence>
<feature type="signal peptide" evidence="1">
    <location>
        <begin position="1"/>
        <end position="19"/>
    </location>
</feature>
<dbReference type="PATRIC" id="fig|1440762.4.peg.1927"/>
<dbReference type="Proteomes" id="UP000035481">
    <property type="component" value="Unassembled WGS sequence"/>
</dbReference>
<feature type="domain" description="AB hydrolase-1" evidence="2">
    <location>
        <begin position="125"/>
        <end position="383"/>
    </location>
</feature>
<dbReference type="SUPFAM" id="SSF53474">
    <property type="entry name" value="alpha/beta-Hydrolases"/>
    <property type="match status" value="1"/>
</dbReference>
<evidence type="ECO:0000256" key="1">
    <source>
        <dbReference type="SAM" id="SignalP"/>
    </source>
</evidence>
<keyword evidence="1" id="KW-0732">Signal</keyword>
<comment type="caution">
    <text evidence="3">The sequence shown here is derived from an EMBL/GenBank/DDBJ whole genome shotgun (WGS) entry which is preliminary data.</text>
</comment>
<evidence type="ECO:0000313" key="3">
    <source>
        <dbReference type="EMBL" id="KLD65840.1"/>
    </source>
</evidence>
<dbReference type="Pfam" id="PF12697">
    <property type="entry name" value="Abhydrolase_6"/>
    <property type="match status" value="1"/>
</dbReference>
<protein>
    <recommendedName>
        <fullName evidence="2">AB hydrolase-1 domain-containing protein</fullName>
    </recommendedName>
</protein>
<dbReference type="OrthoDB" id="1412847at2"/>
<evidence type="ECO:0000259" key="2">
    <source>
        <dbReference type="Pfam" id="PF12697"/>
    </source>
</evidence>
<dbReference type="RefSeq" id="WP_052949571.1">
    <property type="nucleotide sequence ID" value="NZ_JPLA01000003.1"/>
</dbReference>
<dbReference type="InterPro" id="IPR029058">
    <property type="entry name" value="AB_hydrolase_fold"/>
</dbReference>